<dbReference type="RefSeq" id="WP_183964646.1">
    <property type="nucleotide sequence ID" value="NZ_BAABEW010000010.1"/>
</dbReference>
<dbReference type="SUPFAM" id="SSF54909">
    <property type="entry name" value="Dimeric alpha+beta barrel"/>
    <property type="match status" value="1"/>
</dbReference>
<keyword evidence="2" id="KW-0560">Oxidoreductase</keyword>
<dbReference type="AlphaFoldDB" id="A0A7W8HF67"/>
<feature type="domain" description="ABM" evidence="1">
    <location>
        <begin position="3"/>
        <end position="92"/>
    </location>
</feature>
<keyword evidence="3" id="KW-1185">Reference proteome</keyword>
<dbReference type="PANTHER" id="PTHR40624">
    <property type="entry name" value="BIOSYNTHESIS MONOOXYGENASE, PUTATIVE (AFU_ORTHOLOGUE AFUA_1G12025)-RELATED"/>
    <property type="match status" value="1"/>
</dbReference>
<evidence type="ECO:0000313" key="3">
    <source>
        <dbReference type="Proteomes" id="UP000532440"/>
    </source>
</evidence>
<keyword evidence="2" id="KW-0503">Monooxygenase</keyword>
<protein>
    <submittedName>
        <fullName evidence="2">Quinol monooxygenase YgiN</fullName>
    </submittedName>
</protein>
<dbReference type="PANTHER" id="PTHR40624:SF1">
    <property type="entry name" value="BIOSYNTHESIS MONOOXYGENASE, PUTATIVE (AFU_ORTHOLOGUE AFUA_1G12025)-RELATED"/>
    <property type="match status" value="1"/>
</dbReference>
<organism evidence="2 3">
    <name type="scientific">Quisquiliibacterium transsilvanicum</name>
    <dbReference type="NCBI Taxonomy" id="1549638"/>
    <lineage>
        <taxon>Bacteria</taxon>
        <taxon>Pseudomonadati</taxon>
        <taxon>Pseudomonadota</taxon>
        <taxon>Betaproteobacteria</taxon>
        <taxon>Burkholderiales</taxon>
        <taxon>Burkholderiaceae</taxon>
        <taxon>Quisquiliibacterium</taxon>
    </lineage>
</organism>
<dbReference type="Pfam" id="PF03992">
    <property type="entry name" value="ABM"/>
    <property type="match status" value="1"/>
</dbReference>
<dbReference type="GO" id="GO:0004497">
    <property type="term" value="F:monooxygenase activity"/>
    <property type="evidence" value="ECO:0007669"/>
    <property type="project" value="UniProtKB-KW"/>
</dbReference>
<comment type="caution">
    <text evidence="2">The sequence shown here is derived from an EMBL/GenBank/DDBJ whole genome shotgun (WGS) entry which is preliminary data.</text>
</comment>
<gene>
    <name evidence="2" type="ORF">HNQ70_000875</name>
</gene>
<dbReference type="InterPro" id="IPR011008">
    <property type="entry name" value="Dimeric_a/b-barrel"/>
</dbReference>
<name>A0A7W8HF67_9BURK</name>
<dbReference type="Proteomes" id="UP000532440">
    <property type="component" value="Unassembled WGS sequence"/>
</dbReference>
<evidence type="ECO:0000313" key="2">
    <source>
        <dbReference type="EMBL" id="MBB5270871.1"/>
    </source>
</evidence>
<evidence type="ECO:0000259" key="1">
    <source>
        <dbReference type="PROSITE" id="PS51725"/>
    </source>
</evidence>
<dbReference type="PROSITE" id="PS51725">
    <property type="entry name" value="ABM"/>
    <property type="match status" value="1"/>
</dbReference>
<sequence>MTLGVVAKIKVKDGQQAAFEAVASKLAKAVQANEPGCLLYTLNKTDDPVTYVFMERYKDEDAVKAHRGSDHFRSLGKEMGAFMDGPPEILRLNELA</sequence>
<dbReference type="Gene3D" id="3.30.70.100">
    <property type="match status" value="1"/>
</dbReference>
<dbReference type="EMBL" id="JACHGB010000002">
    <property type="protein sequence ID" value="MBB5270871.1"/>
    <property type="molecule type" value="Genomic_DNA"/>
</dbReference>
<dbReference type="InterPro" id="IPR007138">
    <property type="entry name" value="ABM_dom"/>
</dbReference>
<proteinExistence type="predicted"/>
<accession>A0A7W8HF67</accession>
<reference evidence="2 3" key="1">
    <citation type="submission" date="2020-08" db="EMBL/GenBank/DDBJ databases">
        <title>Genomic Encyclopedia of Type Strains, Phase IV (KMG-IV): sequencing the most valuable type-strain genomes for metagenomic binning, comparative biology and taxonomic classification.</title>
        <authorList>
            <person name="Goeker M."/>
        </authorList>
    </citation>
    <scope>NUCLEOTIDE SEQUENCE [LARGE SCALE GENOMIC DNA]</scope>
    <source>
        <strain evidence="2 3">DSM 29781</strain>
    </source>
</reference>